<protein>
    <recommendedName>
        <fullName evidence="4 10">beta-glucosidase</fullName>
        <ecNumber evidence="4 10">3.2.1.21</ecNumber>
    </recommendedName>
</protein>
<dbReference type="InterPro" id="IPR036962">
    <property type="entry name" value="Glyco_hydro_3_N_sf"/>
</dbReference>
<organism evidence="11 12">
    <name type="scientific">Fusarium fujikuroi</name>
    <name type="common">Bakanae and foot rot disease fungus</name>
    <name type="synonym">Gibberella fujikuroi</name>
    <dbReference type="NCBI Taxonomy" id="5127"/>
    <lineage>
        <taxon>Eukaryota</taxon>
        <taxon>Fungi</taxon>
        <taxon>Dikarya</taxon>
        <taxon>Ascomycota</taxon>
        <taxon>Pezizomycotina</taxon>
        <taxon>Sordariomycetes</taxon>
        <taxon>Hypocreomycetidae</taxon>
        <taxon>Hypocreales</taxon>
        <taxon>Nectriaceae</taxon>
        <taxon>Fusarium</taxon>
        <taxon>Fusarium fujikuroi species complex</taxon>
    </lineage>
</organism>
<dbReference type="Proteomes" id="UP000760494">
    <property type="component" value="Unassembled WGS sequence"/>
</dbReference>
<evidence type="ECO:0000256" key="8">
    <source>
        <dbReference type="ARBA" id="ARBA00023295"/>
    </source>
</evidence>
<dbReference type="AlphaFoldDB" id="A0A2H3S300"/>
<name>A0A2H3S300_FUSFU</name>
<dbReference type="Gene3D" id="3.40.50.1700">
    <property type="entry name" value="Glycoside hydrolase family 3 C-terminal domain"/>
    <property type="match status" value="1"/>
</dbReference>
<proteinExistence type="inferred from homology"/>
<keyword evidence="5 10" id="KW-0378">Hydrolase</keyword>
<comment type="pathway">
    <text evidence="2 10">Glycan metabolism; cellulose degradation.</text>
</comment>
<dbReference type="InterPro" id="IPR017853">
    <property type="entry name" value="GH"/>
</dbReference>
<dbReference type="EMBL" id="CABFJX010000013">
    <property type="protein sequence ID" value="VTT57678.1"/>
    <property type="molecule type" value="Genomic_DNA"/>
</dbReference>
<comment type="catalytic activity">
    <reaction evidence="1 10">
        <text>Hydrolysis of terminal, non-reducing beta-D-glucosyl residues with release of beta-D-glucose.</text>
        <dbReference type="EC" id="3.2.1.21"/>
    </reaction>
</comment>
<dbReference type="SMART" id="SM01217">
    <property type="entry name" value="Fn3_like"/>
    <property type="match status" value="1"/>
</dbReference>
<dbReference type="Gene3D" id="2.60.40.10">
    <property type="entry name" value="Immunoglobulins"/>
    <property type="match status" value="1"/>
</dbReference>
<dbReference type="InterPro" id="IPR026891">
    <property type="entry name" value="Fn3-like"/>
</dbReference>
<evidence type="ECO:0000256" key="4">
    <source>
        <dbReference type="ARBA" id="ARBA00012744"/>
    </source>
</evidence>
<dbReference type="PANTHER" id="PTHR42715">
    <property type="entry name" value="BETA-GLUCOSIDASE"/>
    <property type="match status" value="1"/>
</dbReference>
<evidence type="ECO:0000256" key="9">
    <source>
        <dbReference type="ARBA" id="ARBA00023326"/>
    </source>
</evidence>
<dbReference type="PRINTS" id="PR00133">
    <property type="entry name" value="GLHYDRLASE3"/>
</dbReference>
<dbReference type="SUPFAM" id="SSF51445">
    <property type="entry name" value="(Trans)glycosidases"/>
    <property type="match status" value="1"/>
</dbReference>
<dbReference type="Gene3D" id="3.20.20.300">
    <property type="entry name" value="Glycoside hydrolase, family 3, N-terminal domain"/>
    <property type="match status" value="1"/>
</dbReference>
<dbReference type="InterPro" id="IPR013783">
    <property type="entry name" value="Ig-like_fold"/>
</dbReference>
<keyword evidence="7 10" id="KW-0119">Carbohydrate metabolism</keyword>
<evidence type="ECO:0000256" key="7">
    <source>
        <dbReference type="ARBA" id="ARBA00023277"/>
    </source>
</evidence>
<comment type="similarity">
    <text evidence="3 10">Belongs to the glycosyl hydrolase 3 family.</text>
</comment>
<evidence type="ECO:0000256" key="10">
    <source>
        <dbReference type="RuleBase" id="RU361161"/>
    </source>
</evidence>
<evidence type="ECO:0000313" key="11">
    <source>
        <dbReference type="EMBL" id="VTT57678.1"/>
    </source>
</evidence>
<dbReference type="InterPro" id="IPR002772">
    <property type="entry name" value="Glyco_hydro_3_C"/>
</dbReference>
<gene>
    <name evidence="11" type="ORF">C2S_3408</name>
</gene>
<keyword evidence="6" id="KW-0325">Glycoprotein</keyword>
<dbReference type="InterPro" id="IPR019800">
    <property type="entry name" value="Glyco_hydro_3_AS"/>
</dbReference>
<evidence type="ECO:0000313" key="12">
    <source>
        <dbReference type="Proteomes" id="UP000760494"/>
    </source>
</evidence>
<comment type="caution">
    <text evidence="11">The sequence shown here is derived from an EMBL/GenBank/DDBJ whole genome shotgun (WGS) entry which is preliminary data.</text>
</comment>
<dbReference type="InterPro" id="IPR036881">
    <property type="entry name" value="Glyco_hydro_3_C_sf"/>
</dbReference>
<dbReference type="InterPro" id="IPR001764">
    <property type="entry name" value="Glyco_hydro_3_N"/>
</dbReference>
<keyword evidence="9 10" id="KW-0624">Polysaccharide degradation</keyword>
<dbReference type="SUPFAM" id="SSF52279">
    <property type="entry name" value="Beta-D-glucan exohydrolase, C-terminal domain"/>
    <property type="match status" value="1"/>
</dbReference>
<accession>A0A2H3S300</accession>
<dbReference type="GO" id="GO:0008422">
    <property type="term" value="F:beta-glucosidase activity"/>
    <property type="evidence" value="ECO:0007669"/>
    <property type="project" value="UniProtKB-EC"/>
</dbReference>
<dbReference type="PANTHER" id="PTHR42715:SF10">
    <property type="entry name" value="BETA-GLUCOSIDASE"/>
    <property type="match status" value="1"/>
</dbReference>
<evidence type="ECO:0000256" key="5">
    <source>
        <dbReference type="ARBA" id="ARBA00022801"/>
    </source>
</evidence>
<evidence type="ECO:0000256" key="2">
    <source>
        <dbReference type="ARBA" id="ARBA00004987"/>
    </source>
</evidence>
<evidence type="ECO:0000256" key="3">
    <source>
        <dbReference type="ARBA" id="ARBA00005336"/>
    </source>
</evidence>
<evidence type="ECO:0000256" key="1">
    <source>
        <dbReference type="ARBA" id="ARBA00000448"/>
    </source>
</evidence>
<sequence length="771" mass="83436">MVRFSVTSLALTGSLAYHVIAAPSANNEAWKNKALSPAERAEALLPTLKWTEKIAQLGGIRKLLDPNSSFNQTAYDTLYPLQHGILSYGSQLNPAEKVLPFANKVRQEQMQDGKVPYITVTDSVNSIYVPGGTLFPATLSLSTTWDLDLYGQVAGAIRDENMALGTHWVLSPELDVAKDPRYGRVGETYGEDVYLVGEFAAQYVRTMEEKDKNGFIKVATTVKHFLYGEGAGGINTASMAGGINHLYNDLALPYIRVLKENPASIMVSYSSIDRVPMSINKQLLQGMLRSEMGFDGLLMSDAVAIPHLHTQSLVASTLKDAATKALRAGLQLELAPQQPAAFPTLVNSSDDQEIVRLVDEAVKQHLIIKFATGMFDLPLPTMKNLKKVLRASKHLDINRKASRESIVLLQNKNNFLPKSKILKVALLGPMADILNPGSYAPSTSEKPLHGRTLKGSLEAALGAKNVKYIKGVDIAFVRDSDTEGIQAAVAAAKEAGLAIVAVGSLSVYTLDPNAGERTDGEFFTHASLGFPGSQQQLIDAVLDAGVPTIVVLSGGQSFVLNNSTVRADAILHTFLAGEFTADSAVEIIQGKVNPSGKLTVTMPQAEGALPVYYDYMPSDAQGGVSFIQTPSICATYDYNFPCLKRGDAPMPFGYGLSYTTFDISAPKITQNGNAVSISVAVTNTGSLTGKEVVQVYQRPSNSEIELPNKRLIRFQKVEVKSGQSKVVNFRIPKNDLGYYNNAKYQVESGEYIFWTGSSSKMTDLKNATITL</sequence>
<evidence type="ECO:0000256" key="6">
    <source>
        <dbReference type="ARBA" id="ARBA00023180"/>
    </source>
</evidence>
<keyword evidence="8 10" id="KW-0326">Glycosidase</keyword>
<dbReference type="Pfam" id="PF00933">
    <property type="entry name" value="Glyco_hydro_3"/>
    <property type="match status" value="1"/>
</dbReference>
<dbReference type="InterPro" id="IPR050288">
    <property type="entry name" value="Cellulose_deg_GH3"/>
</dbReference>
<reference evidence="11" key="1">
    <citation type="submission" date="2019-05" db="EMBL/GenBank/DDBJ databases">
        <authorList>
            <person name="Piombo E."/>
        </authorList>
    </citation>
    <scope>NUCLEOTIDE SEQUENCE</scope>
    <source>
        <strain evidence="11">C2S</strain>
    </source>
</reference>
<dbReference type="PROSITE" id="PS00775">
    <property type="entry name" value="GLYCOSYL_HYDROL_F3"/>
    <property type="match status" value="1"/>
</dbReference>
<dbReference type="EC" id="3.2.1.21" evidence="4 10"/>
<dbReference type="Pfam" id="PF14310">
    <property type="entry name" value="Fn3-like"/>
    <property type="match status" value="1"/>
</dbReference>
<dbReference type="GO" id="GO:0000272">
    <property type="term" value="P:polysaccharide catabolic process"/>
    <property type="evidence" value="ECO:0007669"/>
    <property type="project" value="UniProtKB-KW"/>
</dbReference>
<dbReference type="Pfam" id="PF01915">
    <property type="entry name" value="Glyco_hydro_3_C"/>
    <property type="match status" value="1"/>
</dbReference>